<feature type="region of interest" description="Disordered" evidence="1">
    <location>
        <begin position="212"/>
        <end position="252"/>
    </location>
</feature>
<evidence type="ECO:0000313" key="3">
    <source>
        <dbReference type="EMBL" id="MFF5291892.1"/>
    </source>
</evidence>
<dbReference type="Proteomes" id="UP001602245">
    <property type="component" value="Unassembled WGS sequence"/>
</dbReference>
<dbReference type="InterPro" id="IPR000182">
    <property type="entry name" value="GNAT_dom"/>
</dbReference>
<accession>A0ABW6WF21</accession>
<dbReference type="CDD" id="cd04301">
    <property type="entry name" value="NAT_SF"/>
    <property type="match status" value="1"/>
</dbReference>
<keyword evidence="3" id="KW-0808">Transferase</keyword>
<keyword evidence="4" id="KW-1185">Reference proteome</keyword>
<evidence type="ECO:0000313" key="4">
    <source>
        <dbReference type="Proteomes" id="UP001602245"/>
    </source>
</evidence>
<dbReference type="InterPro" id="IPR052523">
    <property type="entry name" value="Trichothecene_AcTrans"/>
</dbReference>
<dbReference type="PANTHER" id="PTHR42791:SF1">
    <property type="entry name" value="N-ACETYLTRANSFERASE DOMAIN-CONTAINING PROTEIN"/>
    <property type="match status" value="1"/>
</dbReference>
<reference evidence="3 4" key="1">
    <citation type="submission" date="2024-10" db="EMBL/GenBank/DDBJ databases">
        <title>The Natural Products Discovery Center: Release of the First 8490 Sequenced Strains for Exploring Actinobacteria Biosynthetic Diversity.</title>
        <authorList>
            <person name="Kalkreuter E."/>
            <person name="Kautsar S.A."/>
            <person name="Yang D."/>
            <person name="Bader C.D."/>
            <person name="Teijaro C.N."/>
            <person name="Fluegel L."/>
            <person name="Davis C.M."/>
            <person name="Simpson J.R."/>
            <person name="Lauterbach L."/>
            <person name="Steele A.D."/>
            <person name="Gui C."/>
            <person name="Meng S."/>
            <person name="Li G."/>
            <person name="Viehrig K."/>
            <person name="Ye F."/>
            <person name="Su P."/>
            <person name="Kiefer A.F."/>
            <person name="Nichols A."/>
            <person name="Cepeda A.J."/>
            <person name="Yan W."/>
            <person name="Fan B."/>
            <person name="Jiang Y."/>
            <person name="Adhikari A."/>
            <person name="Zheng C.-J."/>
            <person name="Schuster L."/>
            <person name="Cowan T.M."/>
            <person name="Smanski M.J."/>
            <person name="Chevrette M.G."/>
            <person name="De Carvalho L.P.S."/>
            <person name="Shen B."/>
        </authorList>
    </citation>
    <scope>NUCLEOTIDE SEQUENCE [LARGE SCALE GENOMIC DNA]</scope>
    <source>
        <strain evidence="3 4">NPDC000087</strain>
    </source>
</reference>
<protein>
    <submittedName>
        <fullName evidence="3">GNAT family N-acetyltransferase</fullName>
        <ecNumber evidence="3">2.3.-.-</ecNumber>
    </submittedName>
</protein>
<proteinExistence type="predicted"/>
<dbReference type="PANTHER" id="PTHR42791">
    <property type="entry name" value="GNAT FAMILY ACETYLTRANSFERASE"/>
    <property type="match status" value="1"/>
</dbReference>
<dbReference type="RefSeq" id="WP_020511755.1">
    <property type="nucleotide sequence ID" value="NZ_JBIAZU010000003.1"/>
</dbReference>
<comment type="caution">
    <text evidence="3">The sequence shown here is derived from an EMBL/GenBank/DDBJ whole genome shotgun (WGS) entry which is preliminary data.</text>
</comment>
<dbReference type="SUPFAM" id="SSF55729">
    <property type="entry name" value="Acyl-CoA N-acyltransferases (Nat)"/>
    <property type="match status" value="1"/>
</dbReference>
<dbReference type="Gene3D" id="3.40.630.30">
    <property type="match status" value="1"/>
</dbReference>
<dbReference type="GO" id="GO:0016746">
    <property type="term" value="F:acyltransferase activity"/>
    <property type="evidence" value="ECO:0007669"/>
    <property type="project" value="UniProtKB-KW"/>
</dbReference>
<keyword evidence="3" id="KW-0012">Acyltransferase</keyword>
<gene>
    <name evidence="3" type="ORF">ACFY35_20820</name>
</gene>
<organism evidence="3 4">
    <name type="scientific">Paractinoplanes globisporus</name>
    <dbReference type="NCBI Taxonomy" id="113565"/>
    <lineage>
        <taxon>Bacteria</taxon>
        <taxon>Bacillati</taxon>
        <taxon>Actinomycetota</taxon>
        <taxon>Actinomycetes</taxon>
        <taxon>Micromonosporales</taxon>
        <taxon>Micromonosporaceae</taxon>
        <taxon>Paractinoplanes</taxon>
    </lineage>
</organism>
<evidence type="ECO:0000256" key="1">
    <source>
        <dbReference type="SAM" id="MobiDB-lite"/>
    </source>
</evidence>
<dbReference type="PROSITE" id="PS51186">
    <property type="entry name" value="GNAT"/>
    <property type="match status" value="1"/>
</dbReference>
<dbReference type="Pfam" id="PF00583">
    <property type="entry name" value="Acetyltransf_1"/>
    <property type="match status" value="1"/>
</dbReference>
<name>A0ABW6WF21_9ACTN</name>
<dbReference type="EMBL" id="JBIAZU010000003">
    <property type="protein sequence ID" value="MFF5291892.1"/>
    <property type="molecule type" value="Genomic_DNA"/>
</dbReference>
<sequence>MPADLDLHLRPAGSWDNHHIVDVLTSAVAATSIARWILPTAQTRARYLQRRLTQLITSRIAAGKVRVAEHDGQIIGAIAWTTCTETGPTRQDHGHALLLDTAADGHRTRQLRTRLNQRHPTRPHHHLLAIGVHPARRRQGIGKLLLHDWHRQLPTDPAPVFLLAPDLLFGLASSAGYHTLGHPISAMISAPPLYVMWRPTNGPAPALCAAAGTSPMRTPTTRAVTPPDTGDHPDARSTRNTPCREEQWQPPA</sequence>
<dbReference type="EC" id="2.3.-.-" evidence="3"/>
<feature type="domain" description="N-acetyltransferase" evidence="2">
    <location>
        <begin position="7"/>
        <end position="201"/>
    </location>
</feature>
<evidence type="ECO:0000259" key="2">
    <source>
        <dbReference type="PROSITE" id="PS51186"/>
    </source>
</evidence>
<feature type="compositionally biased region" description="Basic and acidic residues" evidence="1">
    <location>
        <begin position="229"/>
        <end position="252"/>
    </location>
</feature>
<dbReference type="InterPro" id="IPR016181">
    <property type="entry name" value="Acyl_CoA_acyltransferase"/>
</dbReference>